<accession>A0A0E9SCP4</accession>
<sequence>MPYTLRALHTTNPTLCKHYTLQALLSTSPTHYKPYSPQALLPTKPYTSASTTHYKS</sequence>
<name>A0A0E9SCP4_ANGAN</name>
<organism evidence="1">
    <name type="scientific">Anguilla anguilla</name>
    <name type="common">European freshwater eel</name>
    <name type="synonym">Muraena anguilla</name>
    <dbReference type="NCBI Taxonomy" id="7936"/>
    <lineage>
        <taxon>Eukaryota</taxon>
        <taxon>Metazoa</taxon>
        <taxon>Chordata</taxon>
        <taxon>Craniata</taxon>
        <taxon>Vertebrata</taxon>
        <taxon>Euteleostomi</taxon>
        <taxon>Actinopterygii</taxon>
        <taxon>Neopterygii</taxon>
        <taxon>Teleostei</taxon>
        <taxon>Anguilliformes</taxon>
        <taxon>Anguillidae</taxon>
        <taxon>Anguilla</taxon>
    </lineage>
</organism>
<dbReference type="AlphaFoldDB" id="A0A0E9SCP4"/>
<reference evidence="1" key="2">
    <citation type="journal article" date="2015" name="Fish Shellfish Immunol.">
        <title>Early steps in the European eel (Anguilla anguilla)-Vibrio vulnificus interaction in the gills: Role of the RtxA13 toxin.</title>
        <authorList>
            <person name="Callol A."/>
            <person name="Pajuelo D."/>
            <person name="Ebbesson L."/>
            <person name="Teles M."/>
            <person name="MacKenzie S."/>
            <person name="Amaro C."/>
        </authorList>
    </citation>
    <scope>NUCLEOTIDE SEQUENCE</scope>
</reference>
<reference evidence="1" key="1">
    <citation type="submission" date="2014-11" db="EMBL/GenBank/DDBJ databases">
        <authorList>
            <person name="Amaro Gonzalez C."/>
        </authorList>
    </citation>
    <scope>NUCLEOTIDE SEQUENCE</scope>
</reference>
<protein>
    <submittedName>
        <fullName evidence="1">Uncharacterized protein</fullName>
    </submittedName>
</protein>
<proteinExistence type="predicted"/>
<dbReference type="EMBL" id="GBXM01070117">
    <property type="protein sequence ID" value="JAH38460.1"/>
    <property type="molecule type" value="Transcribed_RNA"/>
</dbReference>
<evidence type="ECO:0000313" key="1">
    <source>
        <dbReference type="EMBL" id="JAH38460.1"/>
    </source>
</evidence>